<organism evidence="2 3">
    <name type="scientific">Protea cynaroides</name>
    <dbReference type="NCBI Taxonomy" id="273540"/>
    <lineage>
        <taxon>Eukaryota</taxon>
        <taxon>Viridiplantae</taxon>
        <taxon>Streptophyta</taxon>
        <taxon>Embryophyta</taxon>
        <taxon>Tracheophyta</taxon>
        <taxon>Spermatophyta</taxon>
        <taxon>Magnoliopsida</taxon>
        <taxon>Proteales</taxon>
        <taxon>Proteaceae</taxon>
        <taxon>Protea</taxon>
    </lineage>
</organism>
<keyword evidence="3" id="KW-1185">Reference proteome</keyword>
<dbReference type="Proteomes" id="UP001141806">
    <property type="component" value="Unassembled WGS sequence"/>
</dbReference>
<evidence type="ECO:0000313" key="3">
    <source>
        <dbReference type="Proteomes" id="UP001141806"/>
    </source>
</evidence>
<accession>A0A9Q0KLL4</accession>
<protein>
    <submittedName>
        <fullName evidence="2">Uncharacterized protein</fullName>
    </submittedName>
</protein>
<dbReference type="EMBL" id="JAMYWD010000004">
    <property type="protein sequence ID" value="KAJ4972481.1"/>
    <property type="molecule type" value="Genomic_DNA"/>
</dbReference>
<proteinExistence type="predicted"/>
<gene>
    <name evidence="2" type="ORF">NE237_005655</name>
</gene>
<feature type="region of interest" description="Disordered" evidence="1">
    <location>
        <begin position="238"/>
        <end position="259"/>
    </location>
</feature>
<reference evidence="2" key="1">
    <citation type="journal article" date="2023" name="Plant J.">
        <title>The genome of the king protea, Protea cynaroides.</title>
        <authorList>
            <person name="Chang J."/>
            <person name="Duong T.A."/>
            <person name="Schoeman C."/>
            <person name="Ma X."/>
            <person name="Roodt D."/>
            <person name="Barker N."/>
            <person name="Li Z."/>
            <person name="Van de Peer Y."/>
            <person name="Mizrachi E."/>
        </authorList>
    </citation>
    <scope>NUCLEOTIDE SEQUENCE</scope>
    <source>
        <tissue evidence="2">Young leaves</tissue>
    </source>
</reference>
<name>A0A9Q0KLL4_9MAGN</name>
<dbReference type="AlphaFoldDB" id="A0A9Q0KLL4"/>
<evidence type="ECO:0000256" key="1">
    <source>
        <dbReference type="SAM" id="MobiDB-lite"/>
    </source>
</evidence>
<sequence length="342" mass="39198">MVNLAELALFNVKRAFGDMGWFPVITYDACTRPNLVRQFYCNLQVVGDYNDVKRGHELRITSYVKGVNISFDYRQLADLLGISYDGPMVFYAPGEPQFFSLQMRAEIDNQLLRPDRWQMRACYMRQAPRTARLPSVHHYAYYDHCYVPSHTGNLPYGRMITMLLTRLGVDLVDEKIQEKTSSSPLDWEAICKMDMRNAQVSDEERNAMVRPYTRVEIEPWGRHTTAFASHSCGPGAATSYATGPSHEAGHSHAAGPSHPPFDMMEMLHEIREAQRRSDMRMEELLDAQCVRVDELIDAQRTSDMRMGELIDAQRTADMRMGELIDAQHTSDMKMGELIEAQR</sequence>
<comment type="caution">
    <text evidence="2">The sequence shown here is derived from an EMBL/GenBank/DDBJ whole genome shotgun (WGS) entry which is preliminary data.</text>
</comment>
<evidence type="ECO:0000313" key="2">
    <source>
        <dbReference type="EMBL" id="KAJ4972481.1"/>
    </source>
</evidence>